<evidence type="ECO:0000313" key="1">
    <source>
        <dbReference type="EMBL" id="SVA51348.1"/>
    </source>
</evidence>
<accession>A0A381WGZ2</accession>
<organism evidence="1">
    <name type="scientific">marine metagenome</name>
    <dbReference type="NCBI Taxonomy" id="408172"/>
    <lineage>
        <taxon>unclassified sequences</taxon>
        <taxon>metagenomes</taxon>
        <taxon>ecological metagenomes</taxon>
    </lineage>
</organism>
<sequence length="26" mass="2916">MDANEPIVIGKVKKMAMMQGSNRPRN</sequence>
<proteinExistence type="predicted"/>
<gene>
    <name evidence="1" type="ORF">METZ01_LOCUS104202</name>
</gene>
<dbReference type="AlphaFoldDB" id="A0A381WGZ2"/>
<dbReference type="EMBL" id="UINC01011669">
    <property type="protein sequence ID" value="SVA51348.1"/>
    <property type="molecule type" value="Genomic_DNA"/>
</dbReference>
<reference evidence="1" key="1">
    <citation type="submission" date="2018-05" db="EMBL/GenBank/DDBJ databases">
        <authorList>
            <person name="Lanie J.A."/>
            <person name="Ng W.-L."/>
            <person name="Kazmierczak K.M."/>
            <person name="Andrzejewski T.M."/>
            <person name="Davidsen T.M."/>
            <person name="Wayne K.J."/>
            <person name="Tettelin H."/>
            <person name="Glass J.I."/>
            <person name="Rusch D."/>
            <person name="Podicherti R."/>
            <person name="Tsui H.-C.T."/>
            <person name="Winkler M.E."/>
        </authorList>
    </citation>
    <scope>NUCLEOTIDE SEQUENCE</scope>
</reference>
<protein>
    <submittedName>
        <fullName evidence="1">Uncharacterized protein</fullName>
    </submittedName>
</protein>
<name>A0A381WGZ2_9ZZZZ</name>
<feature type="non-terminal residue" evidence="1">
    <location>
        <position position="26"/>
    </location>
</feature>